<evidence type="ECO:0000259" key="1">
    <source>
        <dbReference type="Pfam" id="PF02371"/>
    </source>
</evidence>
<dbReference type="PANTHER" id="PTHR33055:SF3">
    <property type="entry name" value="PUTATIVE TRANSPOSASE FOR IS117-RELATED"/>
    <property type="match status" value="1"/>
</dbReference>
<proteinExistence type="predicted"/>
<gene>
    <name evidence="2" type="ORF">ITI46_12375</name>
</gene>
<name>A0ABS3XBI4_9ACTN</name>
<dbReference type="PANTHER" id="PTHR33055">
    <property type="entry name" value="TRANSPOSASE FOR INSERTION SEQUENCE ELEMENT IS1111A"/>
    <property type="match status" value="1"/>
</dbReference>
<dbReference type="InterPro" id="IPR003346">
    <property type="entry name" value="Transposase_20"/>
</dbReference>
<accession>A0ABS3XBI4</accession>
<dbReference type="EMBL" id="JADKMA010000050">
    <property type="protein sequence ID" value="MBO8192456.1"/>
    <property type="molecule type" value="Genomic_DNA"/>
</dbReference>
<reference evidence="2 3" key="1">
    <citation type="submission" date="2020-11" db="EMBL/GenBank/DDBJ databases">
        <title>Streptomyces spirodelae sp. nov., isolated from duckweed.</title>
        <authorList>
            <person name="Saimee Y."/>
            <person name="Duangmal K."/>
        </authorList>
    </citation>
    <scope>NUCLEOTIDE SEQUENCE [LARGE SCALE GENOMIC DNA]</scope>
    <source>
        <strain evidence="2 3">S16-07</strain>
    </source>
</reference>
<feature type="domain" description="Transposase IS116/IS110/IS902 C-terminal" evidence="1">
    <location>
        <begin position="25"/>
        <end position="110"/>
    </location>
</feature>
<dbReference type="Proteomes" id="UP001519064">
    <property type="component" value="Unassembled WGS sequence"/>
</dbReference>
<dbReference type="Pfam" id="PF02371">
    <property type="entry name" value="Transposase_20"/>
    <property type="match status" value="1"/>
</dbReference>
<evidence type="ECO:0000313" key="3">
    <source>
        <dbReference type="Proteomes" id="UP001519064"/>
    </source>
</evidence>
<comment type="caution">
    <text evidence="2">The sequence shown here is derived from an EMBL/GenBank/DDBJ whole genome shotgun (WGS) entry which is preliminary data.</text>
</comment>
<sequence length="155" mass="17190">MALDEEIAETDALIEGRFRDHLYAEAILSMPGLGPVPGAELIAHTGGDLNVFGSPDRLAGVAGLAPVPKDSGRVSGNLRRPRRYWRRLLRVVYMPSLVAIRCRPMSKAFYDPKRAEKKSHRQAVIALARRRVNVLWALIRDGRTFEISPPPVVLG</sequence>
<evidence type="ECO:0000313" key="2">
    <source>
        <dbReference type="EMBL" id="MBO8192456.1"/>
    </source>
</evidence>
<protein>
    <submittedName>
        <fullName evidence="2">IS110 family transposase</fullName>
    </submittedName>
</protein>
<keyword evidence="3" id="KW-1185">Reference proteome</keyword>
<dbReference type="InterPro" id="IPR047650">
    <property type="entry name" value="Transpos_IS110"/>
</dbReference>
<organism evidence="2 3">
    <name type="scientific">Streptomyces oryzae</name>
    <dbReference type="NCBI Taxonomy" id="1434886"/>
    <lineage>
        <taxon>Bacteria</taxon>
        <taxon>Bacillati</taxon>
        <taxon>Actinomycetota</taxon>
        <taxon>Actinomycetes</taxon>
        <taxon>Kitasatosporales</taxon>
        <taxon>Streptomycetaceae</taxon>
        <taxon>Streptomyces</taxon>
    </lineage>
</organism>